<proteinExistence type="predicted"/>
<reference evidence="1" key="2">
    <citation type="journal article" date="2024" name="Plant">
        <title>Genomic evolution and insights into agronomic trait innovations of Sesamum species.</title>
        <authorList>
            <person name="Miao H."/>
            <person name="Wang L."/>
            <person name="Qu L."/>
            <person name="Liu H."/>
            <person name="Sun Y."/>
            <person name="Le M."/>
            <person name="Wang Q."/>
            <person name="Wei S."/>
            <person name="Zheng Y."/>
            <person name="Lin W."/>
            <person name="Duan Y."/>
            <person name="Cao H."/>
            <person name="Xiong S."/>
            <person name="Wang X."/>
            <person name="Wei L."/>
            <person name="Li C."/>
            <person name="Ma Q."/>
            <person name="Ju M."/>
            <person name="Zhao R."/>
            <person name="Li G."/>
            <person name="Mu C."/>
            <person name="Tian Q."/>
            <person name="Mei H."/>
            <person name="Zhang T."/>
            <person name="Gao T."/>
            <person name="Zhang H."/>
        </authorList>
    </citation>
    <scope>NUCLEOTIDE SEQUENCE</scope>
    <source>
        <strain evidence="1">K16</strain>
    </source>
</reference>
<dbReference type="AlphaFoldDB" id="A0AAE1WQ96"/>
<keyword evidence="2" id="KW-1185">Reference proteome</keyword>
<evidence type="ECO:0000313" key="2">
    <source>
        <dbReference type="Proteomes" id="UP001289374"/>
    </source>
</evidence>
<accession>A0AAE1WQ96</accession>
<gene>
    <name evidence="1" type="ORF">Sango_1564000</name>
</gene>
<reference evidence="1" key="1">
    <citation type="submission" date="2020-06" db="EMBL/GenBank/DDBJ databases">
        <authorList>
            <person name="Li T."/>
            <person name="Hu X."/>
            <person name="Zhang T."/>
            <person name="Song X."/>
            <person name="Zhang H."/>
            <person name="Dai N."/>
            <person name="Sheng W."/>
            <person name="Hou X."/>
            <person name="Wei L."/>
        </authorList>
    </citation>
    <scope>NUCLEOTIDE SEQUENCE</scope>
    <source>
        <strain evidence="1">K16</strain>
        <tissue evidence="1">Leaf</tissue>
    </source>
</reference>
<sequence length="195" mass="21929">MVYFLHDDMALGDVTYDQISAPVLQADVNGVAGMNERVSNAITSQQVRAMRVAFRWHGMMSKHWAGDEVAKRILRYIKNTLSYGLMYKQSKSFSLSGFVDADWARDVNDRRSAMGFCFKTEKVLSQVELQKIRTDEQVADKFTQTLARAKFDEFHEALGDISPQKISFALKGASSSENKPCPQADILHGISLALR</sequence>
<dbReference type="PANTHER" id="PTHR11439:SF483">
    <property type="entry name" value="PEPTIDE SYNTHASE GLIP-LIKE, PUTATIVE (AFU_ORTHOLOGUE AFUA_3G12920)-RELATED"/>
    <property type="match status" value="1"/>
</dbReference>
<protein>
    <submittedName>
        <fullName evidence="1">Secreted RxLR effector protein</fullName>
    </submittedName>
</protein>
<dbReference type="PANTHER" id="PTHR11439">
    <property type="entry name" value="GAG-POL-RELATED RETROTRANSPOSON"/>
    <property type="match status" value="1"/>
</dbReference>
<dbReference type="Proteomes" id="UP001289374">
    <property type="component" value="Unassembled WGS sequence"/>
</dbReference>
<evidence type="ECO:0000313" key="1">
    <source>
        <dbReference type="EMBL" id="KAK4397274.1"/>
    </source>
</evidence>
<comment type="caution">
    <text evidence="1">The sequence shown here is derived from an EMBL/GenBank/DDBJ whole genome shotgun (WGS) entry which is preliminary data.</text>
</comment>
<dbReference type="EMBL" id="JACGWL010000008">
    <property type="protein sequence ID" value="KAK4397274.1"/>
    <property type="molecule type" value="Genomic_DNA"/>
</dbReference>
<name>A0AAE1WQ96_9LAMI</name>
<organism evidence="1 2">
    <name type="scientific">Sesamum angolense</name>
    <dbReference type="NCBI Taxonomy" id="2727404"/>
    <lineage>
        <taxon>Eukaryota</taxon>
        <taxon>Viridiplantae</taxon>
        <taxon>Streptophyta</taxon>
        <taxon>Embryophyta</taxon>
        <taxon>Tracheophyta</taxon>
        <taxon>Spermatophyta</taxon>
        <taxon>Magnoliopsida</taxon>
        <taxon>eudicotyledons</taxon>
        <taxon>Gunneridae</taxon>
        <taxon>Pentapetalae</taxon>
        <taxon>asterids</taxon>
        <taxon>lamiids</taxon>
        <taxon>Lamiales</taxon>
        <taxon>Pedaliaceae</taxon>
        <taxon>Sesamum</taxon>
    </lineage>
</organism>